<comment type="caution">
    <text evidence="1">The sequence shown here is derived from an EMBL/GenBank/DDBJ whole genome shotgun (WGS) entry which is preliminary data.</text>
</comment>
<protein>
    <submittedName>
        <fullName evidence="1">Uncharacterized protein</fullName>
    </submittedName>
</protein>
<sequence>MPCTNGRLFETISESMYKPVNEQHGVSEPAGKVRKASRPNLCYGFLYAGEALPQRALPLRYLVWRLLCRKFIGIGDCF</sequence>
<organism evidence="1">
    <name type="scientific">Acidithiobacillus ferrianus</name>
    <dbReference type="NCBI Taxonomy" id="2678518"/>
    <lineage>
        <taxon>Bacteria</taxon>
        <taxon>Pseudomonadati</taxon>
        <taxon>Pseudomonadota</taxon>
        <taxon>Acidithiobacillia</taxon>
        <taxon>Acidithiobacillales</taxon>
        <taxon>Acidithiobacillaceae</taxon>
        <taxon>Acidithiobacillus</taxon>
    </lineage>
</organism>
<accession>A0A845UHH9</accession>
<proteinExistence type="predicted"/>
<dbReference type="EMBL" id="WNJL01000037">
    <property type="protein sequence ID" value="NDU43304.1"/>
    <property type="molecule type" value="Genomic_DNA"/>
</dbReference>
<gene>
    <name evidence="1" type="ORF">GL267_11870</name>
</gene>
<reference evidence="1" key="1">
    <citation type="submission" date="2019-11" db="EMBL/GenBank/DDBJ databases">
        <title>Acidithiobacillus ferrianus sp. nov.: a facultatively anaerobic and extremely acidophilic chemolithoautotroph.</title>
        <authorList>
            <person name="Norris P.R."/>
            <person name="Falagan C."/>
            <person name="Moya-Beltran A."/>
            <person name="Castro M."/>
            <person name="Quatrini R."/>
            <person name="Johnson D.B."/>
        </authorList>
    </citation>
    <scope>NUCLEOTIDE SEQUENCE [LARGE SCALE GENOMIC DNA]</scope>
    <source>
        <strain evidence="1">MG</strain>
    </source>
</reference>
<evidence type="ECO:0000313" key="1">
    <source>
        <dbReference type="EMBL" id="NDU43304.1"/>
    </source>
</evidence>
<name>A0A845UHH9_9PROT</name>
<dbReference type="AlphaFoldDB" id="A0A845UHH9"/>